<organism evidence="1 2">
    <name type="scientific">Enterococcus faecalis</name>
    <name type="common">Streptococcus faecalis</name>
    <dbReference type="NCBI Taxonomy" id="1351"/>
    <lineage>
        <taxon>Bacteria</taxon>
        <taxon>Bacillati</taxon>
        <taxon>Bacillota</taxon>
        <taxon>Bacilli</taxon>
        <taxon>Lactobacillales</taxon>
        <taxon>Enterococcaceae</taxon>
        <taxon>Enterococcus</taxon>
    </lineage>
</organism>
<accession>A0ABD7XS94</accession>
<dbReference type="RefSeq" id="WP_002386754.1">
    <property type="nucleotide sequence ID" value="NZ_AP018538.1"/>
</dbReference>
<reference evidence="1 2" key="1">
    <citation type="submission" date="2023-03" db="EMBL/GenBank/DDBJ databases">
        <title>Complete genome sequence of an Enterococcus faecalis urinary isolate.</title>
        <authorList>
            <person name="Brauer A.L."/>
            <person name="Armbruster C.E."/>
        </authorList>
    </citation>
    <scope>NUCLEOTIDE SEQUENCE [LARGE SCALE GENOMIC DNA]</scope>
    <source>
        <strain evidence="1 2">3143</strain>
    </source>
</reference>
<sequence>MLVHNKGKFIRHIGDVRLIPGMNELSSSDIEAFTKGMEVPLNKALENQGEIEILDQPQKGKTKNSVGFSELAANKAVESIADTFDLELLEKWLEEEQANKNRTTVVKAIENQIDDIKNPDEDSVVNPE</sequence>
<gene>
    <name evidence="1" type="ORF">P0083_07225</name>
</gene>
<dbReference type="AlphaFoldDB" id="A0ABD7XS94"/>
<dbReference type="EMBL" id="CP119528">
    <property type="protein sequence ID" value="WER44052.1"/>
    <property type="molecule type" value="Genomic_DNA"/>
</dbReference>
<proteinExistence type="predicted"/>
<evidence type="ECO:0000313" key="2">
    <source>
        <dbReference type="Proteomes" id="UP001222182"/>
    </source>
</evidence>
<protein>
    <submittedName>
        <fullName evidence="1">Uncharacterized protein</fullName>
    </submittedName>
</protein>
<name>A0ABD7XS94_ENTFL</name>
<dbReference type="Proteomes" id="UP001222182">
    <property type="component" value="Chromosome"/>
</dbReference>
<evidence type="ECO:0000313" key="1">
    <source>
        <dbReference type="EMBL" id="WER44052.1"/>
    </source>
</evidence>